<sequence length="655" mass="73134">MSTAKIAEANQSFPPHPFSQNPIRTRDDVVAACASLLDPLELGFSKERALVRVGGTGTRFDESAAQIEGYARPLWGLAPLLAGGSEYRNTKLFVAGLISGTNPESPEFWGNMKDLDQRMVESCPIGYTLAIAGKDFWNPLGEQEKKNVAARHRLDVWFWRRLTPYMLWFRVFANLGLKANGAPYSQSRLDSDIVHLDTFYRGGGWSNDGPAGYTQMDYYSGSYAIQYLQLLYAKLAPDDVERAAEFKKRAQMYALDFAHYMDPDGHLVPFGRSLTYRFATAAFWGALAFADVEPPKPLTWGMVKGFLLRNLRWWTKQPHIFQPNGMLNIGYCYPNYYLAENYNSPGSPYWCMLAFAPLALPAEHPFWASDEEPHPFTSRLLPEIKPLHYPLHIMVHKESNGHTYLLSSGQKCHYPIKSTQAKYGHFAYSAAFGYSVPTGNYTLDQWVPESALAFSDDGGEIWKLRREVTDAEIIDRDGPILYSKMKPWHDVEVTTWLIPPTDAAPDWHLRVHKIISGRDIQSAEGGFAIANTRVSDGRAIEAMGAAGQTETEGILIEDAGAVLVTRAGASGIAELAESSRQSEICNADPNSNLIEARTNLPMLVRDIKGGEAAVWFVTAVFAIPSTAKDWQASWRHGWQSRPAVPSWVADLMKSN</sequence>
<accession>A0A4U7B5L0</accession>
<reference evidence="4 5" key="1">
    <citation type="submission" date="2018-02" db="EMBL/GenBank/DDBJ databases">
        <title>Draft genome sequences of Elsinoe sp., causing black scab on jojoba.</title>
        <authorList>
            <person name="Stodart B."/>
            <person name="Jeffress S."/>
            <person name="Ash G."/>
            <person name="Arun Chinnappa K."/>
        </authorList>
    </citation>
    <scope>NUCLEOTIDE SEQUENCE [LARGE SCALE GENOMIC DNA]</scope>
    <source>
        <strain evidence="4 5">Hillstone_2</strain>
    </source>
</reference>
<evidence type="ECO:0000256" key="1">
    <source>
        <dbReference type="SAM" id="MobiDB-lite"/>
    </source>
</evidence>
<dbReference type="Pfam" id="PF10022">
    <property type="entry name" value="DUF2264"/>
    <property type="match status" value="1"/>
</dbReference>
<feature type="domain" description="DUF2264" evidence="3">
    <location>
        <begin position="382"/>
        <end position="650"/>
    </location>
</feature>
<dbReference type="InterPro" id="IPR049349">
    <property type="entry name" value="DUF2264_N"/>
</dbReference>
<dbReference type="PIRSF" id="PIRSF014753">
    <property type="entry name" value="UCP014753"/>
    <property type="match status" value="1"/>
</dbReference>
<proteinExistence type="predicted"/>
<dbReference type="Pfam" id="PF20938">
    <property type="entry name" value="DUF2264_C"/>
    <property type="match status" value="1"/>
</dbReference>
<dbReference type="PANTHER" id="PTHR35339">
    <property type="entry name" value="LINALOOL DEHYDRATASE_ISOMERASE DOMAIN-CONTAINING PROTEIN"/>
    <property type="match status" value="1"/>
</dbReference>
<evidence type="ECO:0000313" key="4">
    <source>
        <dbReference type="EMBL" id="TKX25015.1"/>
    </source>
</evidence>
<name>A0A4U7B5L0_9PEZI</name>
<protein>
    <recommendedName>
        <fullName evidence="6">DUF2264 domain-containing protein</fullName>
    </recommendedName>
</protein>
<comment type="caution">
    <text evidence="4">The sequence shown here is derived from an EMBL/GenBank/DDBJ whole genome shotgun (WGS) entry which is preliminary data.</text>
</comment>
<dbReference type="InterPro" id="IPR016624">
    <property type="entry name" value="UCP014753"/>
</dbReference>
<evidence type="ECO:0000259" key="2">
    <source>
        <dbReference type="Pfam" id="PF10022"/>
    </source>
</evidence>
<dbReference type="AlphaFoldDB" id="A0A4U7B5L0"/>
<evidence type="ECO:0008006" key="6">
    <source>
        <dbReference type="Google" id="ProtNLM"/>
    </source>
</evidence>
<feature type="domain" description="DUF2264" evidence="2">
    <location>
        <begin position="25"/>
        <end position="374"/>
    </location>
</feature>
<gene>
    <name evidence="4" type="ORF">C1H76_2725</name>
</gene>
<dbReference type="EMBL" id="PTQR01000034">
    <property type="protein sequence ID" value="TKX25015.1"/>
    <property type="molecule type" value="Genomic_DNA"/>
</dbReference>
<dbReference type="InterPro" id="IPR049237">
    <property type="entry name" value="DUF2264_C"/>
</dbReference>
<feature type="region of interest" description="Disordered" evidence="1">
    <location>
        <begin position="1"/>
        <end position="21"/>
    </location>
</feature>
<evidence type="ECO:0000259" key="3">
    <source>
        <dbReference type="Pfam" id="PF20938"/>
    </source>
</evidence>
<dbReference type="PANTHER" id="PTHR35339:SF4">
    <property type="entry name" value="LINALOOL DEHYDRATASE_ISOMERASE DOMAIN-CONTAINING PROTEIN"/>
    <property type="match status" value="1"/>
</dbReference>
<evidence type="ECO:0000313" key="5">
    <source>
        <dbReference type="Proteomes" id="UP000308133"/>
    </source>
</evidence>
<organism evidence="4 5">
    <name type="scientific">Elsinoe australis</name>
    <dbReference type="NCBI Taxonomy" id="40998"/>
    <lineage>
        <taxon>Eukaryota</taxon>
        <taxon>Fungi</taxon>
        <taxon>Dikarya</taxon>
        <taxon>Ascomycota</taxon>
        <taxon>Pezizomycotina</taxon>
        <taxon>Dothideomycetes</taxon>
        <taxon>Dothideomycetidae</taxon>
        <taxon>Myriangiales</taxon>
        <taxon>Elsinoaceae</taxon>
        <taxon>Elsinoe</taxon>
    </lineage>
</organism>
<dbReference type="Proteomes" id="UP000308133">
    <property type="component" value="Unassembled WGS sequence"/>
</dbReference>